<evidence type="ECO:0000259" key="3">
    <source>
        <dbReference type="Pfam" id="PF01232"/>
    </source>
</evidence>
<dbReference type="PROSITE" id="PS00974">
    <property type="entry name" value="MANNITOL_DHGENASE"/>
    <property type="match status" value="1"/>
</dbReference>
<dbReference type="InterPro" id="IPR013328">
    <property type="entry name" value="6PGD_dom2"/>
</dbReference>
<sequence length="490" mass="53939">MTSIQAYYRQTANTGPEGRSLLPGIVHVGVGAFHRAHQAWYLERLNRLHQQEVKWGISGIGLLAGDSDFLHRLEGQDCLYTLTLVDQAQRDTWAIGAITEVIAAAEDRARALARLASPDTRIISTTITEGGYLYDFETDQFIAEHPAVVHDLANPEAPQSLFGYLLLALRLRRDRNAGPVTLLSCDNVPGNGSVFRQALTAFVRLAGDEALLHWMQSNVSFPNSMVDRITPTPTAELAADVAARTEVDDACPVLGESFAQWVVEDDFIAGRPALEQVGVEFTPHVAHYERLKLRILNGTHITVSCIGRMLGLTYIHEAMEDSLLGPLARQLMDQDAHAGIGHFSDAEIDTYKDTIVHRFANPAIADSIDRVASDGFSKLKNYLMPILRDCLNRGQVSPRLALAFACYLRHLEGRNDHGEPVVINEPALSESERQHFPGRVKAFLRLPQFLGQDDSAPARAFIAETERLHDSLVARGTAATLLDISVSSVV</sequence>
<dbReference type="GO" id="GO:0016616">
    <property type="term" value="F:oxidoreductase activity, acting on the CH-OH group of donors, NAD or NADP as acceptor"/>
    <property type="evidence" value="ECO:0007669"/>
    <property type="project" value="TreeGrafter"/>
</dbReference>
<dbReference type="Pfam" id="PF01232">
    <property type="entry name" value="Mannitol_dh"/>
    <property type="match status" value="1"/>
</dbReference>
<keyword evidence="2" id="KW-0520">NAD</keyword>
<dbReference type="EMBL" id="SRMF01000002">
    <property type="protein sequence ID" value="TGG94239.1"/>
    <property type="molecule type" value="Genomic_DNA"/>
</dbReference>
<evidence type="ECO:0000313" key="5">
    <source>
        <dbReference type="EMBL" id="TGG94239.1"/>
    </source>
</evidence>
<dbReference type="RefSeq" id="WP_135482806.1">
    <property type="nucleotide sequence ID" value="NZ_SRMF01000002.1"/>
</dbReference>
<dbReference type="GO" id="GO:0019594">
    <property type="term" value="P:mannitol metabolic process"/>
    <property type="evidence" value="ECO:0007669"/>
    <property type="project" value="InterPro"/>
</dbReference>
<name>A0A4Z0WAM3_9GAMM</name>
<dbReference type="InterPro" id="IPR023027">
    <property type="entry name" value="Mannitol_DH_CS"/>
</dbReference>
<dbReference type="InterPro" id="IPR013118">
    <property type="entry name" value="Mannitol_DH_C"/>
</dbReference>
<dbReference type="Gene3D" id="1.10.1040.10">
    <property type="entry name" value="N-(1-d-carboxylethyl)-l-norvaline Dehydrogenase, domain 2"/>
    <property type="match status" value="1"/>
</dbReference>
<dbReference type="InterPro" id="IPR036291">
    <property type="entry name" value="NAD(P)-bd_dom_sf"/>
</dbReference>
<keyword evidence="1" id="KW-0560">Oxidoreductase</keyword>
<proteinExistence type="predicted"/>
<reference evidence="5 6" key="1">
    <citation type="submission" date="2019-04" db="EMBL/GenBank/DDBJ databases">
        <title>Natronospirillum operosus gen. nov., sp. nov., a haloalkaliphilic satellite isolated from decaying biomass of laboratory culture of cyanobacterium Geitlerinema sp. and proposal of Natronospirillaceae fam. nov. and Saccharospirillaceae fam. nov.</title>
        <authorList>
            <person name="Kevbrin V."/>
            <person name="Boltyanskaya Y."/>
            <person name="Koziaeva V."/>
            <person name="Grouzdev D.S."/>
            <person name="Park M."/>
            <person name="Cho J."/>
        </authorList>
    </citation>
    <scope>NUCLEOTIDE SEQUENCE [LARGE SCALE GENOMIC DNA]</scope>
    <source>
        <strain evidence="5 6">G-116</strain>
    </source>
</reference>
<dbReference type="PANTHER" id="PTHR43362">
    <property type="entry name" value="MANNITOL DEHYDROGENASE DSF1-RELATED"/>
    <property type="match status" value="1"/>
</dbReference>
<dbReference type="Proteomes" id="UP000297475">
    <property type="component" value="Unassembled WGS sequence"/>
</dbReference>
<evidence type="ECO:0000313" key="6">
    <source>
        <dbReference type="Proteomes" id="UP000297475"/>
    </source>
</evidence>
<comment type="caution">
    <text evidence="5">The sequence shown here is derived from an EMBL/GenBank/DDBJ whole genome shotgun (WGS) entry which is preliminary data.</text>
</comment>
<dbReference type="AlphaFoldDB" id="A0A4Z0WAM3"/>
<protein>
    <submittedName>
        <fullName evidence="5">Mannitol dehydrogenase family protein</fullName>
    </submittedName>
</protein>
<keyword evidence="6" id="KW-1185">Reference proteome</keyword>
<dbReference type="Gene3D" id="3.40.50.720">
    <property type="entry name" value="NAD(P)-binding Rossmann-like Domain"/>
    <property type="match status" value="1"/>
</dbReference>
<feature type="domain" description="Mannitol dehydrogenase N-terminal" evidence="3">
    <location>
        <begin position="24"/>
        <end position="275"/>
    </location>
</feature>
<dbReference type="SUPFAM" id="SSF51735">
    <property type="entry name" value="NAD(P)-binding Rossmann-fold domains"/>
    <property type="match status" value="1"/>
</dbReference>
<dbReference type="OrthoDB" id="271711at2"/>
<evidence type="ECO:0000259" key="4">
    <source>
        <dbReference type="Pfam" id="PF08125"/>
    </source>
</evidence>
<dbReference type="InterPro" id="IPR013131">
    <property type="entry name" value="Mannitol_DH_N"/>
</dbReference>
<gene>
    <name evidence="5" type="ORF">E4656_08725</name>
</gene>
<dbReference type="Pfam" id="PF08125">
    <property type="entry name" value="Mannitol_dh_C"/>
    <property type="match status" value="1"/>
</dbReference>
<dbReference type="InterPro" id="IPR000669">
    <property type="entry name" value="Mannitol_DH"/>
</dbReference>
<dbReference type="SUPFAM" id="SSF48179">
    <property type="entry name" value="6-phosphogluconate dehydrogenase C-terminal domain-like"/>
    <property type="match status" value="1"/>
</dbReference>
<dbReference type="PRINTS" id="PR00084">
    <property type="entry name" value="MTLDHDRGNASE"/>
</dbReference>
<dbReference type="PANTHER" id="PTHR43362:SF1">
    <property type="entry name" value="MANNITOL DEHYDROGENASE 2-RELATED"/>
    <property type="match status" value="1"/>
</dbReference>
<evidence type="ECO:0000256" key="2">
    <source>
        <dbReference type="ARBA" id="ARBA00023027"/>
    </source>
</evidence>
<evidence type="ECO:0000256" key="1">
    <source>
        <dbReference type="ARBA" id="ARBA00023002"/>
    </source>
</evidence>
<dbReference type="InterPro" id="IPR008927">
    <property type="entry name" value="6-PGluconate_DH-like_C_sf"/>
</dbReference>
<accession>A0A4Z0WAM3</accession>
<dbReference type="InterPro" id="IPR050988">
    <property type="entry name" value="Mannitol_DH/Oxidoreductase"/>
</dbReference>
<organism evidence="5 6">
    <name type="scientific">Natronospirillum operosum</name>
    <dbReference type="NCBI Taxonomy" id="2759953"/>
    <lineage>
        <taxon>Bacteria</taxon>
        <taxon>Pseudomonadati</taxon>
        <taxon>Pseudomonadota</taxon>
        <taxon>Gammaproteobacteria</taxon>
        <taxon>Oceanospirillales</taxon>
        <taxon>Natronospirillaceae</taxon>
        <taxon>Natronospirillum</taxon>
    </lineage>
</organism>
<feature type="domain" description="Mannitol dehydrogenase C-terminal" evidence="4">
    <location>
        <begin position="284"/>
        <end position="435"/>
    </location>
</feature>